<evidence type="ECO:0000313" key="3">
    <source>
        <dbReference type="WBParaSite" id="Minc3s00561g14298"/>
    </source>
</evidence>
<feature type="transmembrane region" description="Helical" evidence="1">
    <location>
        <begin position="12"/>
        <end position="29"/>
    </location>
</feature>
<feature type="transmembrane region" description="Helical" evidence="1">
    <location>
        <begin position="107"/>
        <end position="125"/>
    </location>
</feature>
<dbReference type="Proteomes" id="UP000887563">
    <property type="component" value="Unplaced"/>
</dbReference>
<name>A0A914LNP0_MELIC</name>
<evidence type="ECO:0000313" key="2">
    <source>
        <dbReference type="Proteomes" id="UP000887563"/>
    </source>
</evidence>
<sequence>MKYLNIKFNLKLFFILFYFSPFVLIYFIVPATGDETDTTALIAQALELAKAGQRRVERIEQMMNSSLQQNEQFIQKGSEALNKLTNEEINKQETLLDNPNKATKIKIFLNNYLPLFLIILFFNFLI</sequence>
<keyword evidence="1" id="KW-1133">Transmembrane helix</keyword>
<organism evidence="2 3">
    <name type="scientific">Meloidogyne incognita</name>
    <name type="common">Southern root-knot nematode worm</name>
    <name type="synonym">Oxyuris incognita</name>
    <dbReference type="NCBI Taxonomy" id="6306"/>
    <lineage>
        <taxon>Eukaryota</taxon>
        <taxon>Metazoa</taxon>
        <taxon>Ecdysozoa</taxon>
        <taxon>Nematoda</taxon>
        <taxon>Chromadorea</taxon>
        <taxon>Rhabditida</taxon>
        <taxon>Tylenchina</taxon>
        <taxon>Tylenchomorpha</taxon>
        <taxon>Tylenchoidea</taxon>
        <taxon>Meloidogynidae</taxon>
        <taxon>Meloidogyninae</taxon>
        <taxon>Meloidogyne</taxon>
        <taxon>Meloidogyne incognita group</taxon>
    </lineage>
</organism>
<proteinExistence type="predicted"/>
<keyword evidence="1" id="KW-0472">Membrane</keyword>
<accession>A0A914LNP0</accession>
<protein>
    <submittedName>
        <fullName evidence="3">Uncharacterized protein</fullName>
    </submittedName>
</protein>
<dbReference type="WBParaSite" id="Minc3s00561g14298">
    <property type="protein sequence ID" value="Minc3s00561g14298"/>
    <property type="gene ID" value="Minc3s00561g14298"/>
</dbReference>
<dbReference type="AlphaFoldDB" id="A0A914LNP0"/>
<evidence type="ECO:0000256" key="1">
    <source>
        <dbReference type="SAM" id="Phobius"/>
    </source>
</evidence>
<keyword evidence="1" id="KW-0812">Transmembrane</keyword>
<reference evidence="3" key="1">
    <citation type="submission" date="2022-11" db="UniProtKB">
        <authorList>
            <consortium name="WormBaseParasite"/>
        </authorList>
    </citation>
    <scope>IDENTIFICATION</scope>
</reference>
<keyword evidence="2" id="KW-1185">Reference proteome</keyword>